<dbReference type="CDD" id="cd09917">
    <property type="entry name" value="F-box_SF"/>
    <property type="match status" value="1"/>
</dbReference>
<dbReference type="Proteomes" id="UP000256964">
    <property type="component" value="Unassembled WGS sequence"/>
</dbReference>
<feature type="domain" description="F-box" evidence="1">
    <location>
        <begin position="2"/>
        <end position="48"/>
    </location>
</feature>
<dbReference type="InterPro" id="IPR036047">
    <property type="entry name" value="F-box-like_dom_sf"/>
</dbReference>
<evidence type="ECO:0000313" key="2">
    <source>
        <dbReference type="EMBL" id="RDX57102.1"/>
    </source>
</evidence>
<keyword evidence="3" id="KW-1185">Reference proteome</keyword>
<dbReference type="SMART" id="SM00256">
    <property type="entry name" value="FBOX"/>
    <property type="match status" value="1"/>
</dbReference>
<protein>
    <recommendedName>
        <fullName evidence="1">F-box domain-containing protein</fullName>
    </recommendedName>
</protein>
<sequence length="521" mass="58393">MSVDSVRLPHDVLVRILLLCEVGDLFACKQVCRQLFELVDSDVYLQYKIELAINGMVDVSAPALSPGVPVVERLEKLRAHGERVRSGQYKDSGSTYSWPLWPAVPSMPKDDWKAFPAFGSSTSYVVVKPQQQEISVCAPPLQDGDAGMRHWNISLTEFPALGAIVGVFLDLAQDLLIVAQSTPDNREVYAYVRSFTKPGQPHPVAAGPILATRPLVRNDPGDQKLRMTCMQTHCQVVAWLLSVDGKNPCDAEVWDWKSGHRLWRCHFDHRVTFTFLDRSFLAVTPQIWNSSLHVYRYDPAPEAEPVSSRARRHVLELGLPAKDARIQESSIPFPPPCTAIFWPDPKQRIYVIALGEHSSLLIPYSTFRCLLETLQVTPTPSSEPTSLAWESWGPDSTLRLDLERRHHWKTNCCYSYGSRVAVFSFDKDSRSPDCTVVIFDLNPWAVRHAQHCPPKTPTNPKVAFGTDRATLPHLALHGPVVSVGLPGQAPPMLTMDIRGFTAVFTRYLGWPIFLGSQSFYT</sequence>
<name>A0A371DX16_9APHY</name>
<dbReference type="AlphaFoldDB" id="A0A371DX16"/>
<dbReference type="EMBL" id="KZ857379">
    <property type="protein sequence ID" value="RDX57102.1"/>
    <property type="molecule type" value="Genomic_DNA"/>
</dbReference>
<evidence type="ECO:0000313" key="3">
    <source>
        <dbReference type="Proteomes" id="UP000256964"/>
    </source>
</evidence>
<reference evidence="2 3" key="1">
    <citation type="journal article" date="2018" name="Biotechnol. Biofuels">
        <title>Integrative visual omics of the white-rot fungus Polyporus brumalis exposes the biotechnological potential of its oxidative enzymes for delignifying raw plant biomass.</title>
        <authorList>
            <person name="Miyauchi S."/>
            <person name="Rancon A."/>
            <person name="Drula E."/>
            <person name="Hage H."/>
            <person name="Chaduli D."/>
            <person name="Favel A."/>
            <person name="Grisel S."/>
            <person name="Henrissat B."/>
            <person name="Herpoel-Gimbert I."/>
            <person name="Ruiz-Duenas F.J."/>
            <person name="Chevret D."/>
            <person name="Hainaut M."/>
            <person name="Lin J."/>
            <person name="Wang M."/>
            <person name="Pangilinan J."/>
            <person name="Lipzen A."/>
            <person name="Lesage-Meessen L."/>
            <person name="Navarro D."/>
            <person name="Riley R."/>
            <person name="Grigoriev I.V."/>
            <person name="Zhou S."/>
            <person name="Raouche S."/>
            <person name="Rosso M.N."/>
        </authorList>
    </citation>
    <scope>NUCLEOTIDE SEQUENCE [LARGE SCALE GENOMIC DNA]</scope>
    <source>
        <strain evidence="2 3">BRFM 1820</strain>
    </source>
</reference>
<dbReference type="SUPFAM" id="SSF81383">
    <property type="entry name" value="F-box domain"/>
    <property type="match status" value="1"/>
</dbReference>
<dbReference type="PROSITE" id="PS50181">
    <property type="entry name" value="FBOX"/>
    <property type="match status" value="1"/>
</dbReference>
<proteinExistence type="predicted"/>
<gene>
    <name evidence="2" type="ORF">OH76DRAFT_15888</name>
</gene>
<evidence type="ECO:0000259" key="1">
    <source>
        <dbReference type="PROSITE" id="PS50181"/>
    </source>
</evidence>
<dbReference type="Pfam" id="PF12937">
    <property type="entry name" value="F-box-like"/>
    <property type="match status" value="1"/>
</dbReference>
<dbReference type="OrthoDB" id="2745718at2759"/>
<dbReference type="InterPro" id="IPR001810">
    <property type="entry name" value="F-box_dom"/>
</dbReference>
<organism evidence="2 3">
    <name type="scientific">Lentinus brumalis</name>
    <dbReference type="NCBI Taxonomy" id="2498619"/>
    <lineage>
        <taxon>Eukaryota</taxon>
        <taxon>Fungi</taxon>
        <taxon>Dikarya</taxon>
        <taxon>Basidiomycota</taxon>
        <taxon>Agaricomycotina</taxon>
        <taxon>Agaricomycetes</taxon>
        <taxon>Polyporales</taxon>
        <taxon>Polyporaceae</taxon>
        <taxon>Lentinus</taxon>
    </lineage>
</organism>
<accession>A0A371DX16</accession>